<reference evidence="8" key="1">
    <citation type="submission" date="2020-09" db="EMBL/GenBank/DDBJ databases">
        <title>Clinical and molecular characterization of Acinetobacter seifertii in Taiwan.</title>
        <authorList>
            <person name="Li L.-H."/>
            <person name="Yang Y.-S."/>
            <person name="Sun J.-R."/>
            <person name="Huang T.-W."/>
            <person name="Huang W.-C."/>
            <person name="Wang Y.-C."/>
            <person name="Kuo T.-H."/>
            <person name="Kuo S.-C."/>
            <person name="Chen T.-L."/>
        </authorList>
    </citation>
    <scope>NUCLEOTIDE SEQUENCE [LARGE SCALE GENOMIC DNA]</scope>
    <source>
        <strain evidence="8">AS72</strain>
    </source>
</reference>
<accession>A0A7H2PXI6</accession>
<evidence type="ECO:0000256" key="4">
    <source>
        <dbReference type="ARBA" id="ARBA00022989"/>
    </source>
</evidence>
<proteinExistence type="predicted"/>
<evidence type="ECO:0000256" key="3">
    <source>
        <dbReference type="ARBA" id="ARBA00022692"/>
    </source>
</evidence>
<evidence type="ECO:0000256" key="2">
    <source>
        <dbReference type="ARBA" id="ARBA00022475"/>
    </source>
</evidence>
<keyword evidence="3" id="KW-0812">Transmembrane</keyword>
<comment type="subcellular location">
    <subcellularLocation>
        <location evidence="1">Cell membrane</location>
        <topology evidence="1">Multi-pass membrane protein</topology>
    </subcellularLocation>
</comment>
<protein>
    <submittedName>
        <fullName evidence="7">VTT domain-containing protein</fullName>
    </submittedName>
</protein>
<dbReference type="AlphaFoldDB" id="A0A7H2PXI6"/>
<dbReference type="InterPro" id="IPR051311">
    <property type="entry name" value="DedA_domain"/>
</dbReference>
<name>A0A7H2PXI6_9GAMM</name>
<dbReference type="Proteomes" id="UP000516745">
    <property type="component" value="Chromosome"/>
</dbReference>
<dbReference type="PANTHER" id="PTHR42709">
    <property type="entry name" value="ALKALINE PHOSPHATASE LIKE PROTEIN"/>
    <property type="match status" value="1"/>
</dbReference>
<keyword evidence="4" id="KW-1133">Transmembrane helix</keyword>
<sequence length="201" mass="22537">MNISDLLPIILSYGAWGMFCIALLEKMIPIVPSYILLIFLGMVAASSSTFFITTLATISGSLAGSIFWYCLGRFLGEKRVKITIEKYGKYIFLTSTTYENLANSYRNNRFLVTMIGQVVPIARIYLALPAGILKLPILLFLFATLIGIFFYNLLFLTIGAFLKGSSHDPITIGVWTLCILLTVEVSFLIVIRLIRTKKREL</sequence>
<evidence type="ECO:0000256" key="5">
    <source>
        <dbReference type="ARBA" id="ARBA00023136"/>
    </source>
</evidence>
<dbReference type="GO" id="GO:0005886">
    <property type="term" value="C:plasma membrane"/>
    <property type="evidence" value="ECO:0007669"/>
    <property type="project" value="UniProtKB-SubCell"/>
</dbReference>
<dbReference type="InterPro" id="IPR032816">
    <property type="entry name" value="VTT_dom"/>
</dbReference>
<organism evidence="7 8">
    <name type="scientific">Acinetobacter seifertii</name>
    <dbReference type="NCBI Taxonomy" id="1530123"/>
    <lineage>
        <taxon>Bacteria</taxon>
        <taxon>Pseudomonadati</taxon>
        <taxon>Pseudomonadota</taxon>
        <taxon>Gammaproteobacteria</taxon>
        <taxon>Moraxellales</taxon>
        <taxon>Moraxellaceae</taxon>
        <taxon>Acinetobacter</taxon>
        <taxon>Acinetobacter calcoaceticus/baumannii complex</taxon>
    </lineage>
</organism>
<feature type="domain" description="VTT" evidence="6">
    <location>
        <begin position="31"/>
        <end position="160"/>
    </location>
</feature>
<evidence type="ECO:0000313" key="8">
    <source>
        <dbReference type="Proteomes" id="UP000516745"/>
    </source>
</evidence>
<gene>
    <name evidence="7" type="ORF">IC795_10075</name>
</gene>
<evidence type="ECO:0000256" key="1">
    <source>
        <dbReference type="ARBA" id="ARBA00004651"/>
    </source>
</evidence>
<dbReference type="EMBL" id="CP061565">
    <property type="protein sequence ID" value="QNX07569.1"/>
    <property type="molecule type" value="Genomic_DNA"/>
</dbReference>
<keyword evidence="5" id="KW-0472">Membrane</keyword>
<evidence type="ECO:0000313" key="7">
    <source>
        <dbReference type="EMBL" id="QNX07569.1"/>
    </source>
</evidence>
<keyword evidence="2" id="KW-1003">Cell membrane</keyword>
<evidence type="ECO:0000259" key="6">
    <source>
        <dbReference type="Pfam" id="PF09335"/>
    </source>
</evidence>
<reference evidence="7 8" key="2">
    <citation type="submission" date="2020-09" db="EMBL/GenBank/DDBJ databases">
        <authorList>
            <person name="Chen F.-J."/>
            <person name="Lee Y.-T."/>
        </authorList>
    </citation>
    <scope>NUCLEOTIDE SEQUENCE [LARGE SCALE GENOMIC DNA]</scope>
    <source>
        <strain evidence="7 8">AS72</strain>
    </source>
</reference>
<dbReference type="Pfam" id="PF09335">
    <property type="entry name" value="VTT_dom"/>
    <property type="match status" value="1"/>
</dbReference>
<dbReference type="PANTHER" id="PTHR42709:SF6">
    <property type="entry name" value="UNDECAPRENYL PHOSPHATE TRANSPORTER A"/>
    <property type="match status" value="1"/>
</dbReference>